<proteinExistence type="predicted"/>
<name>A0A133XNV8_9RHOO</name>
<keyword evidence="2" id="KW-1185">Reference proteome</keyword>
<dbReference type="AlphaFoldDB" id="A0A133XNV8"/>
<evidence type="ECO:0000313" key="2">
    <source>
        <dbReference type="Proteomes" id="UP000070186"/>
    </source>
</evidence>
<evidence type="ECO:0000313" key="1">
    <source>
        <dbReference type="EMBL" id="KXB32629.1"/>
    </source>
</evidence>
<reference evidence="1 2" key="1">
    <citation type="submission" date="2015-12" db="EMBL/GenBank/DDBJ databases">
        <title>Nitrous oxide reduction kinetics distinguish bacteria harboring typical versus atypical NosZ.</title>
        <authorList>
            <person name="Yoon S."/>
            <person name="Nissen S."/>
            <person name="Park D."/>
            <person name="Sanford R.A."/>
            <person name="Loeffler F.E."/>
        </authorList>
    </citation>
    <scope>NUCLEOTIDE SEQUENCE [LARGE SCALE GENOMIC DNA]</scope>
    <source>
        <strain evidence="1 2">ATCC BAA-841</strain>
    </source>
</reference>
<protein>
    <submittedName>
        <fullName evidence="1">Uncharacterized protein</fullName>
    </submittedName>
</protein>
<comment type="caution">
    <text evidence="1">The sequence shown here is derived from an EMBL/GenBank/DDBJ whole genome shotgun (WGS) entry which is preliminary data.</text>
</comment>
<gene>
    <name evidence="1" type="ORF">AT959_00015</name>
</gene>
<dbReference type="Proteomes" id="UP000070186">
    <property type="component" value="Unassembled WGS sequence"/>
</dbReference>
<dbReference type="EMBL" id="LODL01000002">
    <property type="protein sequence ID" value="KXB32629.1"/>
    <property type="molecule type" value="Genomic_DNA"/>
</dbReference>
<sequence>MHVPQVGHDADWQAVARAHSSNLQWAREKMPGPQQADEAAISGRHSTIQHLASETARLQRRLAELYPALARSQQSYG</sequence>
<accession>A0A133XNV8</accession>
<organism evidence="1 2">
    <name type="scientific">Dechloromonas denitrificans</name>
    <dbReference type="NCBI Taxonomy" id="281362"/>
    <lineage>
        <taxon>Bacteria</taxon>
        <taxon>Pseudomonadati</taxon>
        <taxon>Pseudomonadota</taxon>
        <taxon>Betaproteobacteria</taxon>
        <taxon>Rhodocyclales</taxon>
        <taxon>Azonexaceae</taxon>
        <taxon>Dechloromonas</taxon>
    </lineage>
</organism>